<proteinExistence type="predicted"/>
<dbReference type="RefSeq" id="WP_349054612.1">
    <property type="nucleotide sequence ID" value="NZ_JBBNPS010000037.1"/>
</dbReference>
<dbReference type="Proteomes" id="UP001481872">
    <property type="component" value="Unassembled WGS sequence"/>
</dbReference>
<accession>A0ABV1J826</accession>
<comment type="caution">
    <text evidence="1">The sequence shown here is derived from an EMBL/GenBank/DDBJ whole genome shotgun (WGS) entry which is preliminary data.</text>
</comment>
<organism evidence="1 2">
    <name type="scientific">Aedoeadaptatus acetigenes</name>
    <dbReference type="NCBI Taxonomy" id="2981723"/>
    <lineage>
        <taxon>Bacteria</taxon>
        <taxon>Bacillati</taxon>
        <taxon>Bacillota</taxon>
        <taxon>Tissierellia</taxon>
        <taxon>Tissierellales</taxon>
        <taxon>Peptoniphilaceae</taxon>
        <taxon>Aedoeadaptatus</taxon>
    </lineage>
</organism>
<reference evidence="1 2" key="1">
    <citation type="submission" date="2024-04" db="EMBL/GenBank/DDBJ databases">
        <title>Human intestinal bacterial collection.</title>
        <authorList>
            <person name="Pauvert C."/>
            <person name="Hitch T.C.A."/>
            <person name="Clavel T."/>
        </authorList>
    </citation>
    <scope>NUCLEOTIDE SEQUENCE [LARGE SCALE GENOMIC DNA]</scope>
    <source>
        <strain evidence="1 2">CLA-SR-H026</strain>
    </source>
</reference>
<dbReference type="EMBL" id="JBBNPS010000037">
    <property type="protein sequence ID" value="MEQ3354343.1"/>
    <property type="molecule type" value="Genomic_DNA"/>
</dbReference>
<gene>
    <name evidence="1" type="ORF">AAA081_08565</name>
</gene>
<name>A0ABV1J826_9FIRM</name>
<keyword evidence="2" id="KW-1185">Reference proteome</keyword>
<evidence type="ECO:0000313" key="1">
    <source>
        <dbReference type="EMBL" id="MEQ3354343.1"/>
    </source>
</evidence>
<sequence length="153" mass="17288">MLEKLVEGKIMIPKPVYDEIDRPTIPHLKRRVDLLLERGSAEIVYLSVDSEEYALYRELTTFSGNNKVIGRGEAASISLAKTYDGILGSNNLKDVAYYVQKFSLEHKTTGDLLVEAYERGLITEAEGNAIWQAMLNKRRQIGAQSFTEYLEKG</sequence>
<protein>
    <submittedName>
        <fullName evidence="1">Uncharacterized protein</fullName>
    </submittedName>
</protein>
<evidence type="ECO:0000313" key="2">
    <source>
        <dbReference type="Proteomes" id="UP001481872"/>
    </source>
</evidence>